<evidence type="ECO:0000313" key="3">
    <source>
        <dbReference type="Proteomes" id="UP000314294"/>
    </source>
</evidence>
<gene>
    <name evidence="2" type="ORF">EYF80_028921</name>
</gene>
<accession>A0A4Z2H5E2</accession>
<sequence length="171" mass="18097">MEVYGGAVRGLSGTGLTCEREEVKTPAACTSKESYSRTSSARHPQQPVLLLLEAQQLLQLVGFELLLHDITTLTWSSFARMGRPSISSRSPSEPRGPPEDRPPSGASPPGDRTPLLATEQPSRGAKSEAKESPGPRRGPPSARSGPAIPSALVLPGIQRANKSACEHRSPA</sequence>
<feature type="region of interest" description="Disordered" evidence="1">
    <location>
        <begin position="21"/>
        <end position="41"/>
    </location>
</feature>
<feature type="compositionally biased region" description="Low complexity" evidence="1">
    <location>
        <begin position="82"/>
        <end position="93"/>
    </location>
</feature>
<reference evidence="2 3" key="1">
    <citation type="submission" date="2019-03" db="EMBL/GenBank/DDBJ databases">
        <title>First draft genome of Liparis tanakae, snailfish: a comprehensive survey of snailfish specific genes.</title>
        <authorList>
            <person name="Kim W."/>
            <person name="Song I."/>
            <person name="Jeong J.-H."/>
            <person name="Kim D."/>
            <person name="Kim S."/>
            <person name="Ryu S."/>
            <person name="Song J.Y."/>
            <person name="Lee S.K."/>
        </authorList>
    </citation>
    <scope>NUCLEOTIDE SEQUENCE [LARGE SCALE GENOMIC DNA]</scope>
    <source>
        <tissue evidence="2">Muscle</tissue>
    </source>
</reference>
<feature type="region of interest" description="Disordered" evidence="1">
    <location>
        <begin position="78"/>
        <end position="171"/>
    </location>
</feature>
<dbReference type="AlphaFoldDB" id="A0A4Z2H5E2"/>
<protein>
    <submittedName>
        <fullName evidence="2">Uncharacterized protein</fullName>
    </submittedName>
</protein>
<dbReference type="Proteomes" id="UP000314294">
    <property type="component" value="Unassembled WGS sequence"/>
</dbReference>
<feature type="compositionally biased region" description="Basic and acidic residues" evidence="1">
    <location>
        <begin position="125"/>
        <end position="134"/>
    </location>
</feature>
<keyword evidence="3" id="KW-1185">Reference proteome</keyword>
<evidence type="ECO:0000256" key="1">
    <source>
        <dbReference type="SAM" id="MobiDB-lite"/>
    </source>
</evidence>
<feature type="compositionally biased region" description="Polar residues" evidence="1">
    <location>
        <begin position="31"/>
        <end position="41"/>
    </location>
</feature>
<organism evidence="2 3">
    <name type="scientific">Liparis tanakae</name>
    <name type="common">Tanaka's snailfish</name>
    <dbReference type="NCBI Taxonomy" id="230148"/>
    <lineage>
        <taxon>Eukaryota</taxon>
        <taxon>Metazoa</taxon>
        <taxon>Chordata</taxon>
        <taxon>Craniata</taxon>
        <taxon>Vertebrata</taxon>
        <taxon>Euteleostomi</taxon>
        <taxon>Actinopterygii</taxon>
        <taxon>Neopterygii</taxon>
        <taxon>Teleostei</taxon>
        <taxon>Neoteleostei</taxon>
        <taxon>Acanthomorphata</taxon>
        <taxon>Eupercaria</taxon>
        <taxon>Perciformes</taxon>
        <taxon>Cottioidei</taxon>
        <taxon>Cottales</taxon>
        <taxon>Liparidae</taxon>
        <taxon>Liparis</taxon>
    </lineage>
</organism>
<evidence type="ECO:0000313" key="2">
    <source>
        <dbReference type="EMBL" id="TNN60926.1"/>
    </source>
</evidence>
<name>A0A4Z2H5E2_9TELE</name>
<proteinExistence type="predicted"/>
<comment type="caution">
    <text evidence="2">The sequence shown here is derived from an EMBL/GenBank/DDBJ whole genome shotgun (WGS) entry which is preliminary data.</text>
</comment>
<dbReference type="EMBL" id="SRLO01000325">
    <property type="protein sequence ID" value="TNN60926.1"/>
    <property type="molecule type" value="Genomic_DNA"/>
</dbReference>